<evidence type="ECO:0000259" key="1">
    <source>
        <dbReference type="Pfam" id="PF13556"/>
    </source>
</evidence>
<evidence type="ECO:0000313" key="2">
    <source>
        <dbReference type="EMBL" id="QOS67862.1"/>
    </source>
</evidence>
<dbReference type="PANTHER" id="PTHR33744">
    <property type="entry name" value="CARBOHYDRATE DIACID REGULATOR"/>
    <property type="match status" value="1"/>
</dbReference>
<gene>
    <name evidence="2" type="ORF">GS424_015365</name>
</gene>
<protein>
    <submittedName>
        <fullName evidence="2">Helix-turn-helix domain-containing protein</fullName>
    </submittedName>
</protein>
<name>A0A6L7IPY5_9ACTN</name>
<organism evidence="2 3">
    <name type="scientific">Eggerthella guodeyinii</name>
    <dbReference type="NCBI Taxonomy" id="2690837"/>
    <lineage>
        <taxon>Bacteria</taxon>
        <taxon>Bacillati</taxon>
        <taxon>Actinomycetota</taxon>
        <taxon>Coriobacteriia</taxon>
        <taxon>Eggerthellales</taxon>
        <taxon>Eggerthellaceae</taxon>
        <taxon>Eggerthella</taxon>
    </lineage>
</organism>
<dbReference type="Pfam" id="PF13556">
    <property type="entry name" value="HTH_30"/>
    <property type="match status" value="1"/>
</dbReference>
<dbReference type="Gene3D" id="1.10.10.2840">
    <property type="entry name" value="PucR C-terminal helix-turn-helix domain"/>
    <property type="match status" value="1"/>
</dbReference>
<dbReference type="KEGG" id="egd:GS424_015365"/>
<dbReference type="EMBL" id="CP063310">
    <property type="protein sequence ID" value="QOS67862.1"/>
    <property type="molecule type" value="Genomic_DNA"/>
</dbReference>
<evidence type="ECO:0000313" key="3">
    <source>
        <dbReference type="Proteomes" id="UP000478463"/>
    </source>
</evidence>
<reference evidence="2 3" key="1">
    <citation type="submission" date="2020-10" db="EMBL/GenBank/DDBJ databases">
        <title>Eggerthella sp. nov., isolated from human feces.</title>
        <authorList>
            <person name="Yajun G."/>
        </authorList>
    </citation>
    <scope>NUCLEOTIDE SEQUENCE [LARGE SCALE GENOMIC DNA]</scope>
    <source>
        <strain evidence="2 3">HF-1101</strain>
    </source>
</reference>
<accession>A0A6L7IPY5</accession>
<dbReference type="InterPro" id="IPR051448">
    <property type="entry name" value="CdaR-like_regulators"/>
</dbReference>
<dbReference type="InterPro" id="IPR042070">
    <property type="entry name" value="PucR_C-HTH_sf"/>
</dbReference>
<dbReference type="Proteomes" id="UP000478463">
    <property type="component" value="Chromosome"/>
</dbReference>
<dbReference type="AlphaFoldDB" id="A0A6L7IPY5"/>
<dbReference type="InterPro" id="IPR025736">
    <property type="entry name" value="PucR_C-HTH_dom"/>
</dbReference>
<feature type="domain" description="PucR C-terminal helix-turn-helix" evidence="1">
    <location>
        <begin position="344"/>
        <end position="394"/>
    </location>
</feature>
<proteinExistence type="predicted"/>
<dbReference type="PANTHER" id="PTHR33744:SF1">
    <property type="entry name" value="DNA-BINDING TRANSCRIPTIONAL ACTIVATOR ADER"/>
    <property type="match status" value="1"/>
</dbReference>
<sequence>MRTVSHLLEDRFSCTGETEGLVVTVADIIALPAFKNVELVAPCEGAERREVRNVGILDCPPDYNEYSVYVAGELILTNLGFAFGNPGMAEKSLLTMLRRDVAAIAIKTVYEPPISDVVRKESTARGVPLYLYDGAYHETVAYQSLDLLQRDRDELDKGKALDELLTTHDGDQVRTRLSALVGVTGSKLQCFAFALRAGDPCAFYAMLDSVSSGLGTVRDGCAAVESASVCRYRDHILAFVSYGSAGDEEQAAAERRCIAVASVEGSLHCGVSEAVHLSDGDLAIRQALAAAASAQRHGDQLVRWSGLHLSAFASAARHDRLFMSASELYRSMLATYDEEHGTELVRTAEALVNWHGDVKVIAEELHQHPNTVRYRMRKMKAVLGIPHEDDKVFINLLSLVFPPDLDARRR</sequence>